<protein>
    <recommendedName>
        <fullName evidence="5">NAD(P)(+)--arginine ADP-ribosyltransferase</fullName>
    </recommendedName>
</protein>
<sequence>MASAYADNPTLNDRFLDVATEPCTTPIPIAGYEKMPLVSLEEAVEPLLSLVPGVQRTVSIVKQYCENPLDELSPDESASIMLYTIEGTPRDDSFYSILNSTLRTEDRTKLRPWFLYLKLVLTALSKLPSIAPNTTVCRGVKLDMSDQYPPDETVVWWGLSSSEGSQLTVSPPDAFVGSP</sequence>
<dbReference type="Proteomes" id="UP000663860">
    <property type="component" value="Unassembled WGS sequence"/>
</dbReference>
<gene>
    <name evidence="2" type="ORF">IZO911_LOCUS43942</name>
    <name evidence="1" type="ORF">JYZ213_LOCUS38375</name>
    <name evidence="3" type="ORF">VCS650_LOCUS42510</name>
</gene>
<evidence type="ECO:0000313" key="2">
    <source>
        <dbReference type="EMBL" id="CAF1480202.1"/>
    </source>
</evidence>
<name>A0A815TIS6_9BILA</name>
<reference evidence="3" key="1">
    <citation type="submission" date="2021-02" db="EMBL/GenBank/DDBJ databases">
        <authorList>
            <person name="Nowell W R."/>
        </authorList>
    </citation>
    <scope>NUCLEOTIDE SEQUENCE</scope>
</reference>
<proteinExistence type="predicted"/>
<organism evidence="3 4">
    <name type="scientific">Adineta steineri</name>
    <dbReference type="NCBI Taxonomy" id="433720"/>
    <lineage>
        <taxon>Eukaryota</taxon>
        <taxon>Metazoa</taxon>
        <taxon>Spiralia</taxon>
        <taxon>Gnathifera</taxon>
        <taxon>Rotifera</taxon>
        <taxon>Eurotatoria</taxon>
        <taxon>Bdelloidea</taxon>
        <taxon>Adinetida</taxon>
        <taxon>Adinetidae</taxon>
        <taxon>Adineta</taxon>
    </lineage>
</organism>
<dbReference type="EMBL" id="CAJNOE010002373">
    <property type="protein sequence ID" value="CAF1480202.1"/>
    <property type="molecule type" value="Genomic_DNA"/>
</dbReference>
<dbReference type="Gene3D" id="3.90.176.10">
    <property type="entry name" value="Toxin ADP-ribosyltransferase, Chain A, domain 1"/>
    <property type="match status" value="1"/>
</dbReference>
<dbReference type="Proteomes" id="UP000663845">
    <property type="component" value="Unassembled WGS sequence"/>
</dbReference>
<evidence type="ECO:0000313" key="3">
    <source>
        <dbReference type="EMBL" id="CAF1506037.1"/>
    </source>
</evidence>
<evidence type="ECO:0000313" key="4">
    <source>
        <dbReference type="Proteomes" id="UP000663891"/>
    </source>
</evidence>
<dbReference type="EMBL" id="CAJNON010002289">
    <property type="protein sequence ID" value="CAF1506037.1"/>
    <property type="molecule type" value="Genomic_DNA"/>
</dbReference>
<dbReference type="OrthoDB" id="423533at2759"/>
<dbReference type="SUPFAM" id="SSF56399">
    <property type="entry name" value="ADP-ribosylation"/>
    <property type="match status" value="1"/>
</dbReference>
<accession>A0A815TIS6</accession>
<evidence type="ECO:0000313" key="1">
    <source>
        <dbReference type="EMBL" id="CAF1410915.1"/>
    </source>
</evidence>
<comment type="caution">
    <text evidence="3">The sequence shown here is derived from an EMBL/GenBank/DDBJ whole genome shotgun (WGS) entry which is preliminary data.</text>
</comment>
<dbReference type="EMBL" id="CAJNOG010001119">
    <property type="protein sequence ID" value="CAF1410915.1"/>
    <property type="molecule type" value="Genomic_DNA"/>
</dbReference>
<evidence type="ECO:0008006" key="5">
    <source>
        <dbReference type="Google" id="ProtNLM"/>
    </source>
</evidence>
<dbReference type="AlphaFoldDB" id="A0A815TIS6"/>
<dbReference type="Proteomes" id="UP000663891">
    <property type="component" value="Unassembled WGS sequence"/>
</dbReference>